<dbReference type="WBParaSite" id="Hba_05594">
    <property type="protein sequence ID" value="Hba_05594"/>
    <property type="gene ID" value="Hba_05594"/>
</dbReference>
<dbReference type="AlphaFoldDB" id="A0A1I7WKM3"/>
<evidence type="ECO:0000313" key="2">
    <source>
        <dbReference type="Proteomes" id="UP000095283"/>
    </source>
</evidence>
<keyword evidence="1" id="KW-0472">Membrane</keyword>
<evidence type="ECO:0000313" key="3">
    <source>
        <dbReference type="WBParaSite" id="Hba_05594"/>
    </source>
</evidence>
<protein>
    <submittedName>
        <fullName evidence="3">7TM_GPCR_Srx domain-containing protein</fullName>
    </submittedName>
</protein>
<dbReference type="Proteomes" id="UP000095283">
    <property type="component" value="Unplaced"/>
</dbReference>
<reference evidence="3" key="1">
    <citation type="submission" date="2016-11" db="UniProtKB">
        <authorList>
            <consortium name="WormBaseParasite"/>
        </authorList>
    </citation>
    <scope>IDENTIFICATION</scope>
</reference>
<keyword evidence="2" id="KW-1185">Reference proteome</keyword>
<name>A0A1I7WKM3_HETBA</name>
<proteinExistence type="predicted"/>
<keyword evidence="1" id="KW-1133">Transmembrane helix</keyword>
<keyword evidence="1" id="KW-0812">Transmembrane</keyword>
<evidence type="ECO:0000256" key="1">
    <source>
        <dbReference type="SAM" id="Phobius"/>
    </source>
</evidence>
<organism evidence="2 3">
    <name type="scientific">Heterorhabditis bacteriophora</name>
    <name type="common">Entomopathogenic nematode worm</name>
    <dbReference type="NCBI Taxonomy" id="37862"/>
    <lineage>
        <taxon>Eukaryota</taxon>
        <taxon>Metazoa</taxon>
        <taxon>Ecdysozoa</taxon>
        <taxon>Nematoda</taxon>
        <taxon>Chromadorea</taxon>
        <taxon>Rhabditida</taxon>
        <taxon>Rhabditina</taxon>
        <taxon>Rhabditomorpha</taxon>
        <taxon>Strongyloidea</taxon>
        <taxon>Heterorhabditidae</taxon>
        <taxon>Heterorhabditis</taxon>
    </lineage>
</organism>
<feature type="transmembrane region" description="Helical" evidence="1">
    <location>
        <begin position="125"/>
        <end position="149"/>
    </location>
</feature>
<accession>A0A1I7WKM3</accession>
<sequence>MYILHYAYIRNNTKLILSTLIEIINNDIIYVFSIVHYCTFSRDIVLGPHSTFLNTDMEQSAAVHFRNSNRICLCLDVLLSNRLAIRIFTFNYYFNYFYYESLFPCLLANVLNNHIRAKTTANFSLFLLVKMLFLSTALTLLLFIVGYIYF</sequence>